<dbReference type="PANTHER" id="PTHR48475">
    <property type="entry name" value="RIBONUCLEASE H"/>
    <property type="match status" value="1"/>
</dbReference>
<comment type="caution">
    <text evidence="1">The sequence shown here is derived from an EMBL/GenBank/DDBJ whole genome shotgun (WGS) entry which is preliminary data.</text>
</comment>
<name>A0AAW2Q170_SESRA</name>
<accession>A0AAW2Q170</accession>
<gene>
    <name evidence="1" type="ORF">Sradi_3830200</name>
</gene>
<dbReference type="AlphaFoldDB" id="A0AAW2Q170"/>
<dbReference type="PANTHER" id="PTHR48475:SF1">
    <property type="entry name" value="RNASE H TYPE-1 DOMAIN-CONTAINING PROTEIN"/>
    <property type="match status" value="1"/>
</dbReference>
<sequence length="185" mass="21288">MVDALPNLATTLALSKGETTNIPMYNQWVLLSLDTFDHEDSNSITIAKNNEEDWKTPLIEYLKHSKLPDDTRHKTEVRRRSSRFILYKDTLYRRSFEGTYQHCLSGEEVLEAMTKAHSGVCGAHQSGPKLHFRIKGWVTIGQLWSRIAWNMQRNVSPTNYTPTSFTNHRNLCILQSPHGLFMHGT</sequence>
<dbReference type="EMBL" id="JACGWJ010000016">
    <property type="protein sequence ID" value="KAL0361457.1"/>
    <property type="molecule type" value="Genomic_DNA"/>
</dbReference>
<reference evidence="1" key="1">
    <citation type="submission" date="2020-06" db="EMBL/GenBank/DDBJ databases">
        <authorList>
            <person name="Li T."/>
            <person name="Hu X."/>
            <person name="Zhang T."/>
            <person name="Song X."/>
            <person name="Zhang H."/>
            <person name="Dai N."/>
            <person name="Sheng W."/>
            <person name="Hou X."/>
            <person name="Wei L."/>
        </authorList>
    </citation>
    <scope>NUCLEOTIDE SEQUENCE</scope>
    <source>
        <strain evidence="1">G02</strain>
        <tissue evidence="1">Leaf</tissue>
    </source>
</reference>
<evidence type="ECO:0000313" key="1">
    <source>
        <dbReference type="EMBL" id="KAL0361457.1"/>
    </source>
</evidence>
<proteinExistence type="predicted"/>
<reference evidence="1" key="2">
    <citation type="journal article" date="2024" name="Plant">
        <title>Genomic evolution and insights into agronomic trait innovations of Sesamum species.</title>
        <authorList>
            <person name="Miao H."/>
            <person name="Wang L."/>
            <person name="Qu L."/>
            <person name="Liu H."/>
            <person name="Sun Y."/>
            <person name="Le M."/>
            <person name="Wang Q."/>
            <person name="Wei S."/>
            <person name="Zheng Y."/>
            <person name="Lin W."/>
            <person name="Duan Y."/>
            <person name="Cao H."/>
            <person name="Xiong S."/>
            <person name="Wang X."/>
            <person name="Wei L."/>
            <person name="Li C."/>
            <person name="Ma Q."/>
            <person name="Ju M."/>
            <person name="Zhao R."/>
            <person name="Li G."/>
            <person name="Mu C."/>
            <person name="Tian Q."/>
            <person name="Mei H."/>
            <person name="Zhang T."/>
            <person name="Gao T."/>
            <person name="Zhang H."/>
        </authorList>
    </citation>
    <scope>NUCLEOTIDE SEQUENCE</scope>
    <source>
        <strain evidence="1">G02</strain>
    </source>
</reference>
<organism evidence="1">
    <name type="scientific">Sesamum radiatum</name>
    <name type="common">Black benniseed</name>
    <dbReference type="NCBI Taxonomy" id="300843"/>
    <lineage>
        <taxon>Eukaryota</taxon>
        <taxon>Viridiplantae</taxon>
        <taxon>Streptophyta</taxon>
        <taxon>Embryophyta</taxon>
        <taxon>Tracheophyta</taxon>
        <taxon>Spermatophyta</taxon>
        <taxon>Magnoliopsida</taxon>
        <taxon>eudicotyledons</taxon>
        <taxon>Gunneridae</taxon>
        <taxon>Pentapetalae</taxon>
        <taxon>asterids</taxon>
        <taxon>lamiids</taxon>
        <taxon>Lamiales</taxon>
        <taxon>Pedaliaceae</taxon>
        <taxon>Sesamum</taxon>
    </lineage>
</organism>
<protein>
    <submittedName>
        <fullName evidence="1">Uncharacterized protein</fullName>
    </submittedName>
</protein>